<keyword evidence="2" id="KW-1185">Reference proteome</keyword>
<organism evidence="1 2">
    <name type="scientific">Brachionus plicatilis</name>
    <name type="common">Marine rotifer</name>
    <name type="synonym">Brachionus muelleri</name>
    <dbReference type="NCBI Taxonomy" id="10195"/>
    <lineage>
        <taxon>Eukaryota</taxon>
        <taxon>Metazoa</taxon>
        <taxon>Spiralia</taxon>
        <taxon>Gnathifera</taxon>
        <taxon>Rotifera</taxon>
        <taxon>Eurotatoria</taxon>
        <taxon>Monogononta</taxon>
        <taxon>Pseudotrocha</taxon>
        <taxon>Ploima</taxon>
        <taxon>Brachionidae</taxon>
        <taxon>Brachionus</taxon>
    </lineage>
</organism>
<protein>
    <submittedName>
        <fullName evidence="1">Uncharacterized protein</fullName>
    </submittedName>
</protein>
<evidence type="ECO:0000313" key="1">
    <source>
        <dbReference type="EMBL" id="RNA01556.1"/>
    </source>
</evidence>
<sequence>MDQMLKSHQCFHLNKEGFRQYFNVKKPQFWGGTVKLVKRAKILFLVLNFLAIIYNYRGSRVNPFDPFEPPIFNREAKGIIQKFRENWVTIFEVFEQNGFEIINKKNMVTRNLISKKNILMNKQLT</sequence>
<reference evidence="1 2" key="1">
    <citation type="journal article" date="2018" name="Sci. Rep.">
        <title>Genomic signatures of local adaptation to the degree of environmental predictability in rotifers.</title>
        <authorList>
            <person name="Franch-Gras L."/>
            <person name="Hahn C."/>
            <person name="Garcia-Roger E.M."/>
            <person name="Carmona M.J."/>
            <person name="Serra M."/>
            <person name="Gomez A."/>
        </authorList>
    </citation>
    <scope>NUCLEOTIDE SEQUENCE [LARGE SCALE GENOMIC DNA]</scope>
    <source>
        <strain evidence="1">HYR1</strain>
    </source>
</reference>
<comment type="caution">
    <text evidence="1">The sequence shown here is derived from an EMBL/GenBank/DDBJ whole genome shotgun (WGS) entry which is preliminary data.</text>
</comment>
<dbReference type="AlphaFoldDB" id="A0A3M7PR06"/>
<name>A0A3M7PR06_BRAPC</name>
<gene>
    <name evidence="1" type="ORF">BpHYR1_017767</name>
</gene>
<feature type="non-terminal residue" evidence="1">
    <location>
        <position position="125"/>
    </location>
</feature>
<dbReference type="Proteomes" id="UP000276133">
    <property type="component" value="Unassembled WGS sequence"/>
</dbReference>
<dbReference type="EMBL" id="REGN01009273">
    <property type="protein sequence ID" value="RNA01556.1"/>
    <property type="molecule type" value="Genomic_DNA"/>
</dbReference>
<evidence type="ECO:0000313" key="2">
    <source>
        <dbReference type="Proteomes" id="UP000276133"/>
    </source>
</evidence>
<proteinExistence type="predicted"/>
<accession>A0A3M7PR06</accession>